<comment type="caution">
    <text evidence="1">The sequence shown here is derived from an EMBL/GenBank/DDBJ whole genome shotgun (WGS) entry which is preliminary data.</text>
</comment>
<dbReference type="STRING" id="1618481.US54_C0014G0005"/>
<accession>A0A0G0HI80</accession>
<reference evidence="1 2" key="1">
    <citation type="journal article" date="2015" name="Nature">
        <title>rRNA introns, odd ribosomes, and small enigmatic genomes across a large radiation of phyla.</title>
        <authorList>
            <person name="Brown C.T."/>
            <person name="Hug L.A."/>
            <person name="Thomas B.C."/>
            <person name="Sharon I."/>
            <person name="Castelle C.J."/>
            <person name="Singh A."/>
            <person name="Wilkins M.J."/>
            <person name="Williams K.H."/>
            <person name="Banfield J.F."/>
        </authorList>
    </citation>
    <scope>NUCLEOTIDE SEQUENCE [LARGE SCALE GENOMIC DNA]</scope>
</reference>
<gene>
    <name evidence="1" type="ORF">US54_C0014G0005</name>
</gene>
<name>A0A0G0HI80_9BACT</name>
<organism evidence="1 2">
    <name type="scientific">Candidatus Roizmanbacteria bacterium GW2011_GWA2_37_7</name>
    <dbReference type="NCBI Taxonomy" id="1618481"/>
    <lineage>
        <taxon>Bacteria</taxon>
        <taxon>Candidatus Roizmaniibacteriota</taxon>
    </lineage>
</organism>
<dbReference type="Proteomes" id="UP000034471">
    <property type="component" value="Unassembled WGS sequence"/>
</dbReference>
<dbReference type="EMBL" id="LBTJ01000014">
    <property type="protein sequence ID" value="KKQ38240.1"/>
    <property type="molecule type" value="Genomic_DNA"/>
</dbReference>
<dbReference type="AlphaFoldDB" id="A0A0G0HI80"/>
<proteinExistence type="predicted"/>
<sequence length="306" mass="36293">MQDSLFTIELPLVKTVEELRRVKIKYPKPKYDPYFIVSACIKAKKEKLEKLWKSFKPYADKKFKTKIIKNFHQRLWEMYIGNVLLIKKFNINHDEGRPDFIVNDNIYIECTAPTKGDPTKSDSVPEMLVAKNIEEIKEQDVPVDQMILRITQVINEKALEQYDKWKRKKWFNRKSSFIIAVNTSDLEFLEDPNMPNVVKALFGFKFIQIDLQTRKTSYSRRNNIRKINNAPVSVNYFVNDDYCFISGVLFSSERVLKSFDNMGDDCIFVNNPFSEYPVDKKFVKIFKHWNAKYDKSRNNLTLQKNY</sequence>
<evidence type="ECO:0000313" key="1">
    <source>
        <dbReference type="EMBL" id="KKQ38240.1"/>
    </source>
</evidence>
<evidence type="ECO:0000313" key="2">
    <source>
        <dbReference type="Proteomes" id="UP000034471"/>
    </source>
</evidence>
<protein>
    <submittedName>
        <fullName evidence="1">Uncharacterized protein</fullName>
    </submittedName>
</protein>